<keyword evidence="2" id="KW-0436">Ligase</keyword>
<evidence type="ECO:0000256" key="1">
    <source>
        <dbReference type="ARBA" id="ARBA00006432"/>
    </source>
</evidence>
<dbReference type="PANTHER" id="PTHR43201:SF5">
    <property type="entry name" value="MEDIUM-CHAIN ACYL-COA LIGASE ACSF2, MITOCHONDRIAL"/>
    <property type="match status" value="1"/>
</dbReference>
<dbReference type="Proteomes" id="UP000317303">
    <property type="component" value="Unassembled WGS sequence"/>
</dbReference>
<dbReference type="InterPro" id="IPR042099">
    <property type="entry name" value="ANL_N_sf"/>
</dbReference>
<dbReference type="RefSeq" id="WP_248700058.1">
    <property type="nucleotide sequence ID" value="NZ_JOIJ01000026.1"/>
</dbReference>
<dbReference type="InterPro" id="IPR025110">
    <property type="entry name" value="AMP-bd_C"/>
</dbReference>
<feature type="domain" description="AMP-dependent synthetase/ligase" evidence="3">
    <location>
        <begin position="26"/>
        <end position="377"/>
    </location>
</feature>
<gene>
    <name evidence="5" type="ORF">JD82_00478</name>
</gene>
<comment type="similarity">
    <text evidence="1">Belongs to the ATP-dependent AMP-binding enzyme family.</text>
</comment>
<comment type="caution">
    <text evidence="5">The sequence shown here is derived from an EMBL/GenBank/DDBJ whole genome shotgun (WGS) entry which is preliminary data.</text>
</comment>
<dbReference type="AlphaFoldDB" id="A0A660C9W0"/>
<feature type="domain" description="AMP-binding enzyme C-terminal" evidence="4">
    <location>
        <begin position="435"/>
        <end position="513"/>
    </location>
</feature>
<dbReference type="SUPFAM" id="SSF56801">
    <property type="entry name" value="Acetyl-CoA synthetase-like"/>
    <property type="match status" value="1"/>
</dbReference>
<accession>A0A660C9W0</accession>
<proteinExistence type="inferred from homology"/>
<dbReference type="Pfam" id="PF13193">
    <property type="entry name" value="AMP-binding_C"/>
    <property type="match status" value="1"/>
</dbReference>
<protein>
    <submittedName>
        <fullName evidence="5">Fatty-acyl-CoA synthase</fullName>
    </submittedName>
</protein>
<dbReference type="PANTHER" id="PTHR43201">
    <property type="entry name" value="ACYL-COA SYNTHETASE"/>
    <property type="match status" value="1"/>
</dbReference>
<evidence type="ECO:0000313" key="5">
    <source>
        <dbReference type="EMBL" id="TWH18657.1"/>
    </source>
</evidence>
<dbReference type="InterPro" id="IPR045851">
    <property type="entry name" value="AMP-bd_C_sf"/>
</dbReference>
<evidence type="ECO:0000259" key="3">
    <source>
        <dbReference type="Pfam" id="PF00501"/>
    </source>
</evidence>
<dbReference type="Gene3D" id="3.30.300.30">
    <property type="match status" value="1"/>
</dbReference>
<dbReference type="InterPro" id="IPR000873">
    <property type="entry name" value="AMP-dep_synth/lig_dom"/>
</dbReference>
<dbReference type="Gene3D" id="3.40.50.12780">
    <property type="entry name" value="N-terminal domain of ligase-like"/>
    <property type="match status" value="1"/>
</dbReference>
<reference evidence="5 6" key="1">
    <citation type="submission" date="2019-07" db="EMBL/GenBank/DDBJ databases">
        <title>R&amp;d 2014.</title>
        <authorList>
            <person name="Klenk H.-P."/>
        </authorList>
    </citation>
    <scope>NUCLEOTIDE SEQUENCE [LARGE SCALE GENOMIC DNA]</scope>
    <source>
        <strain evidence="5 6">DSM 43194</strain>
    </source>
</reference>
<evidence type="ECO:0000259" key="4">
    <source>
        <dbReference type="Pfam" id="PF13193"/>
    </source>
</evidence>
<dbReference type="GO" id="GO:0006631">
    <property type="term" value="P:fatty acid metabolic process"/>
    <property type="evidence" value="ECO:0007669"/>
    <property type="project" value="TreeGrafter"/>
</dbReference>
<dbReference type="GO" id="GO:0031956">
    <property type="term" value="F:medium-chain fatty acid-CoA ligase activity"/>
    <property type="evidence" value="ECO:0007669"/>
    <property type="project" value="TreeGrafter"/>
</dbReference>
<sequence length="524" mass="57189">MSQSFVLERIVHTPKLSPDAPFPDAVANTDPQRAAFVLAGTGHVVTYGELVDSSRAIAALLWSRGLRHGDCLAILMENTADYLPVAWAAQRCGLRYVGLPTRLEPADVAYILRDCHARALVTSATCLERAAAALQEAPGVELRLTTGPAAEGFEELAEAVASAPPSVPEEREGVDLLYSSGTTGRPKGVASDLPLAPLGTPPGVATLLHDRWGLDEETVYLSPAPLYHAAPLRFCMTVQRYGGTVVIMDRFDAEAALELVERYRVTHTQMVPTMLIRILKLPEQVRQQRDLSSLQVLVHAAAPCPPETKRATIEWLGPIVHEYYSSTENYLFTAINSEEWLEHPGSVGRALAGRPHILDEDGHELPAGEIGTIWSEGGLSFEYLNDPAKTAEARNELGWTTVGDLGHLDEDGYLYLADRRADLVLSGGVNIYPQEAENALVEHPDVADAAVFGIPHDELGEVVHAVVQLRPGCAPSPELAAQLIDWCRQRLSTFKCPRDLDFADQLPRTATGKLLKRELKDSYR</sequence>
<evidence type="ECO:0000256" key="2">
    <source>
        <dbReference type="ARBA" id="ARBA00022598"/>
    </source>
</evidence>
<evidence type="ECO:0000313" key="6">
    <source>
        <dbReference type="Proteomes" id="UP000317303"/>
    </source>
</evidence>
<dbReference type="Pfam" id="PF00501">
    <property type="entry name" value="AMP-binding"/>
    <property type="match status" value="1"/>
</dbReference>
<dbReference type="PROSITE" id="PS00455">
    <property type="entry name" value="AMP_BINDING"/>
    <property type="match status" value="1"/>
</dbReference>
<keyword evidence="6" id="KW-1185">Reference proteome</keyword>
<name>A0A660C9W0_9PSEU</name>
<dbReference type="InterPro" id="IPR020845">
    <property type="entry name" value="AMP-binding_CS"/>
</dbReference>
<organism evidence="5 6">
    <name type="scientific">Prauserella rugosa</name>
    <dbReference type="NCBI Taxonomy" id="43354"/>
    <lineage>
        <taxon>Bacteria</taxon>
        <taxon>Bacillati</taxon>
        <taxon>Actinomycetota</taxon>
        <taxon>Actinomycetes</taxon>
        <taxon>Pseudonocardiales</taxon>
        <taxon>Pseudonocardiaceae</taxon>
        <taxon>Prauserella</taxon>
    </lineage>
</organism>
<dbReference type="EMBL" id="VLJV01000001">
    <property type="protein sequence ID" value="TWH18657.1"/>
    <property type="molecule type" value="Genomic_DNA"/>
</dbReference>